<organism evidence="5 6">
    <name type="scientific">Coniella lustricola</name>
    <dbReference type="NCBI Taxonomy" id="2025994"/>
    <lineage>
        <taxon>Eukaryota</taxon>
        <taxon>Fungi</taxon>
        <taxon>Dikarya</taxon>
        <taxon>Ascomycota</taxon>
        <taxon>Pezizomycotina</taxon>
        <taxon>Sordariomycetes</taxon>
        <taxon>Sordariomycetidae</taxon>
        <taxon>Diaporthales</taxon>
        <taxon>Schizoparmaceae</taxon>
        <taxon>Coniella</taxon>
    </lineage>
</organism>
<evidence type="ECO:0000313" key="5">
    <source>
        <dbReference type="EMBL" id="PSR78355.1"/>
    </source>
</evidence>
<dbReference type="PROSITE" id="PS51388">
    <property type="entry name" value="GED"/>
    <property type="match status" value="1"/>
</dbReference>
<feature type="region of interest" description="Disordered" evidence="3">
    <location>
        <begin position="329"/>
        <end position="349"/>
    </location>
</feature>
<dbReference type="InterPro" id="IPR000375">
    <property type="entry name" value="Dynamin_stalk"/>
</dbReference>
<reference evidence="5 6" key="1">
    <citation type="journal article" date="2018" name="Mycol. Prog.">
        <title>Coniella lustricola, a new species from submerged detritus.</title>
        <authorList>
            <person name="Raudabaugh D.B."/>
            <person name="Iturriaga T."/>
            <person name="Carver A."/>
            <person name="Mondo S."/>
            <person name="Pangilinan J."/>
            <person name="Lipzen A."/>
            <person name="He G."/>
            <person name="Amirebrahimi M."/>
            <person name="Grigoriev I.V."/>
            <person name="Miller A.N."/>
        </authorList>
    </citation>
    <scope>NUCLEOTIDE SEQUENCE [LARGE SCALE GENOMIC DNA]</scope>
    <source>
        <strain evidence="5 6">B22-T-1</strain>
    </source>
</reference>
<dbReference type="InterPro" id="IPR020850">
    <property type="entry name" value="GED_dom"/>
</dbReference>
<sequence>MEAQSVGTVDPAFGADIEPGDIDKNLKDIGQHLKKFNNTLGSLQQLGIHHDTPLPELILVGDQSSGKSSLMSAISKIILPRSDGVCTRCPIHIRLSSDSAWRCRITLQQDYAYRPTNNNPITEADVTDRNPFPPWVKQQRETQEFKMLYNKTDPIDEIVRWAQIAILNHNRNYRSYVPKDDDELPPEERDPERKAAALAEAERCTEAKFSPNTVAIEVKGPDLPDLSFYDMPGIFRNAKHEEDQFLVKVVENLVKSYVSHEKAIIMWAVPMNHDPETSSTFTLIRSLGAQSRTIGVMTKADLLPIGGHHQWLAMLDGQQHRVGRGYFITSRAPPSGQGDEHGRSDRPNLSDERAAEESFFNRQVSGADRTWPEEFAQFDDRCGIDQLVKFLAKDLAQEFARNLPALSQKLQSKLQSTQESLRKLPEMPANPEHEVRKSLLKFTTDFQNRLKSKAFAASWSAIAVAFKTRIIDLYPRYRLMPDGWVLNRSSSTGSDLESVISVNASPSLSIKRPRPMEVDRDVQTPTAQRRRTGHAPVKEEEANGPPLFNSPGVPPGLASRAPPNGRVPAKTLAQIRQLIRSEREAGKPGEIPYDVMESLCMEAVKPWTTHLQKFVEETMAHLRRELDTSLGESFKELKKRQVYTKAQKLTKEWLKNHQRRISEQLERNYRMETTKIYTLDDDSFNRHHVHESHMLKRNRHFYRMKQYNGDHTPGRLEDWDKMSTEARRKEEIEFQKEAAKLGEDPYKDELDVAARVRGYYLTAAMRFIDVTAMHITCGLFPDLVNDIEQYLDNKMGLTQRTDPNVFAALMEEEQSTADKRARLKIELQRFQRAVEEIADLNDTVTGASQNDDHLNGHDVAMRDFDQASLRDDH</sequence>
<dbReference type="PANTHER" id="PTHR11566:SF131">
    <property type="entry name" value="GTPASE, PUTATIVE (AFU_ORTHOLOGUE AFUA_6G07630)-RELATED"/>
    <property type="match status" value="1"/>
</dbReference>
<feature type="compositionally biased region" description="Basic and acidic residues" evidence="3">
    <location>
        <begin position="338"/>
        <end position="349"/>
    </location>
</feature>
<dbReference type="InterPro" id="IPR001401">
    <property type="entry name" value="Dynamin_GTPase"/>
</dbReference>
<dbReference type="STRING" id="2025994.A0A2T2ZWA2"/>
<dbReference type="Pfam" id="PF01031">
    <property type="entry name" value="Dynamin_M"/>
    <property type="match status" value="1"/>
</dbReference>
<dbReference type="Gene3D" id="3.40.50.300">
    <property type="entry name" value="P-loop containing nucleotide triphosphate hydrolases"/>
    <property type="match status" value="1"/>
</dbReference>
<dbReference type="GO" id="GO:0008017">
    <property type="term" value="F:microtubule binding"/>
    <property type="evidence" value="ECO:0007669"/>
    <property type="project" value="TreeGrafter"/>
</dbReference>
<dbReference type="GO" id="GO:0005874">
    <property type="term" value="C:microtubule"/>
    <property type="evidence" value="ECO:0007669"/>
    <property type="project" value="TreeGrafter"/>
</dbReference>
<feature type="domain" description="GED" evidence="4">
    <location>
        <begin position="749"/>
        <end position="845"/>
    </location>
</feature>
<keyword evidence="2" id="KW-0342">GTP-binding</keyword>
<dbReference type="GO" id="GO:0003924">
    <property type="term" value="F:GTPase activity"/>
    <property type="evidence" value="ECO:0007669"/>
    <property type="project" value="InterPro"/>
</dbReference>
<dbReference type="Gene3D" id="1.20.120.1240">
    <property type="entry name" value="Dynamin, middle domain"/>
    <property type="match status" value="1"/>
</dbReference>
<dbReference type="SUPFAM" id="SSF52540">
    <property type="entry name" value="P-loop containing nucleoside triphosphate hydrolases"/>
    <property type="match status" value="1"/>
</dbReference>
<dbReference type="PANTHER" id="PTHR11566">
    <property type="entry name" value="DYNAMIN"/>
    <property type="match status" value="1"/>
</dbReference>
<gene>
    <name evidence="5" type="ORF">BD289DRAFT_376841</name>
</gene>
<accession>A0A2T2ZWA2</accession>
<keyword evidence="6" id="KW-1185">Reference proteome</keyword>
<evidence type="ECO:0000256" key="2">
    <source>
        <dbReference type="ARBA" id="ARBA00023134"/>
    </source>
</evidence>
<dbReference type="EMBL" id="KZ678612">
    <property type="protein sequence ID" value="PSR78355.1"/>
    <property type="molecule type" value="Genomic_DNA"/>
</dbReference>
<proteinExistence type="predicted"/>
<keyword evidence="5" id="KW-0378">Hydrolase</keyword>
<dbReference type="SMART" id="SM00053">
    <property type="entry name" value="DYNc"/>
    <property type="match status" value="1"/>
</dbReference>
<dbReference type="InParanoid" id="A0A2T2ZWA2"/>
<evidence type="ECO:0000313" key="6">
    <source>
        <dbReference type="Proteomes" id="UP000241462"/>
    </source>
</evidence>
<evidence type="ECO:0000256" key="1">
    <source>
        <dbReference type="ARBA" id="ARBA00022741"/>
    </source>
</evidence>
<dbReference type="GO" id="GO:0031623">
    <property type="term" value="P:receptor internalization"/>
    <property type="evidence" value="ECO:0007669"/>
    <property type="project" value="TreeGrafter"/>
</dbReference>
<dbReference type="OrthoDB" id="5061070at2759"/>
<evidence type="ECO:0000259" key="4">
    <source>
        <dbReference type="PROSITE" id="PS51388"/>
    </source>
</evidence>
<protein>
    <submittedName>
        <fullName evidence="5">P-loop containing nucleoside triphosphate hydrolase protein</fullName>
    </submittedName>
</protein>
<dbReference type="InterPro" id="IPR022812">
    <property type="entry name" value="Dynamin"/>
</dbReference>
<dbReference type="GO" id="GO:0005525">
    <property type="term" value="F:GTP binding"/>
    <property type="evidence" value="ECO:0007669"/>
    <property type="project" value="InterPro"/>
</dbReference>
<dbReference type="InterPro" id="IPR045063">
    <property type="entry name" value="Dynamin_N"/>
</dbReference>
<keyword evidence="1" id="KW-0547">Nucleotide-binding</keyword>
<dbReference type="AlphaFoldDB" id="A0A2T2ZWA2"/>
<dbReference type="GO" id="GO:0005737">
    <property type="term" value="C:cytoplasm"/>
    <property type="evidence" value="ECO:0007669"/>
    <property type="project" value="TreeGrafter"/>
</dbReference>
<dbReference type="PRINTS" id="PR00195">
    <property type="entry name" value="DYNAMIN"/>
</dbReference>
<dbReference type="Pfam" id="PF00350">
    <property type="entry name" value="Dynamin_N"/>
    <property type="match status" value="1"/>
</dbReference>
<evidence type="ECO:0000256" key="3">
    <source>
        <dbReference type="SAM" id="MobiDB-lite"/>
    </source>
</evidence>
<dbReference type="CDD" id="cd08771">
    <property type="entry name" value="DLP_1"/>
    <property type="match status" value="1"/>
</dbReference>
<feature type="region of interest" description="Disordered" evidence="3">
    <location>
        <begin position="507"/>
        <end position="547"/>
    </location>
</feature>
<name>A0A2T2ZWA2_9PEZI</name>
<dbReference type="InterPro" id="IPR027417">
    <property type="entry name" value="P-loop_NTPase"/>
</dbReference>
<dbReference type="Proteomes" id="UP000241462">
    <property type="component" value="Unassembled WGS sequence"/>
</dbReference>
<dbReference type="GO" id="GO:0005886">
    <property type="term" value="C:plasma membrane"/>
    <property type="evidence" value="ECO:0007669"/>
    <property type="project" value="TreeGrafter"/>
</dbReference>